<feature type="transmembrane region" description="Helical" evidence="1">
    <location>
        <begin position="46"/>
        <end position="66"/>
    </location>
</feature>
<dbReference type="OrthoDB" id="8421716at2"/>
<sequence length="126" mass="13562">MNKWIAAASALMFVTLIAHVFGGGPEVIDVVTATGLPDTVRALSSVVWHGITLMLATSAIALAYLATHHNPALEVFIAVWQIGLAALFMGYGLIQLGSLWPMPQWTVFLLMPLITFVGSRNRQATT</sequence>
<name>A0A347UFW3_9RHOB</name>
<proteinExistence type="predicted"/>
<evidence type="ECO:0000313" key="3">
    <source>
        <dbReference type="Proteomes" id="UP000261704"/>
    </source>
</evidence>
<evidence type="ECO:0000313" key="2">
    <source>
        <dbReference type="EMBL" id="AXX97741.1"/>
    </source>
</evidence>
<dbReference type="AlphaFoldDB" id="A0A347UFW3"/>
<organism evidence="2 3">
    <name type="scientific">Profundibacter amoris</name>
    <dbReference type="NCBI Taxonomy" id="2171755"/>
    <lineage>
        <taxon>Bacteria</taxon>
        <taxon>Pseudomonadati</taxon>
        <taxon>Pseudomonadota</taxon>
        <taxon>Alphaproteobacteria</taxon>
        <taxon>Rhodobacterales</taxon>
        <taxon>Paracoccaceae</taxon>
        <taxon>Profundibacter</taxon>
    </lineage>
</organism>
<dbReference type="Proteomes" id="UP000261704">
    <property type="component" value="Chromosome"/>
</dbReference>
<dbReference type="EMBL" id="CP032125">
    <property type="protein sequence ID" value="AXX97741.1"/>
    <property type="molecule type" value="Genomic_DNA"/>
</dbReference>
<protein>
    <recommendedName>
        <fullName evidence="4">DUF423 domain-containing protein</fullName>
    </recommendedName>
</protein>
<keyword evidence="1" id="KW-0812">Transmembrane</keyword>
<evidence type="ECO:0008006" key="4">
    <source>
        <dbReference type="Google" id="ProtNLM"/>
    </source>
</evidence>
<feature type="transmembrane region" description="Helical" evidence="1">
    <location>
        <begin position="73"/>
        <end position="94"/>
    </location>
</feature>
<dbReference type="KEGG" id="pamo:BAR1_07240"/>
<keyword evidence="1" id="KW-0472">Membrane</keyword>
<keyword evidence="3" id="KW-1185">Reference proteome</keyword>
<accession>A0A347UFW3</accession>
<feature type="transmembrane region" description="Helical" evidence="1">
    <location>
        <begin position="100"/>
        <end position="118"/>
    </location>
</feature>
<keyword evidence="1" id="KW-1133">Transmembrane helix</keyword>
<reference evidence="2 3" key="1">
    <citation type="submission" date="2018-09" db="EMBL/GenBank/DDBJ databases">
        <title>Profundibacter amoris BAR1 gen. nov., sp. nov., a new member of the Roseobacter clade isolated at Lokis Castle Vent Field on the Arctic Mid-Oceanic Ridge.</title>
        <authorList>
            <person name="Le Moine Bauer S."/>
            <person name="Sjoeberg A.G."/>
            <person name="L'Haridon S."/>
            <person name="Stokke R."/>
            <person name="Roalkvam I."/>
            <person name="Steen I.H."/>
            <person name="Dahle H."/>
        </authorList>
    </citation>
    <scope>NUCLEOTIDE SEQUENCE [LARGE SCALE GENOMIC DNA]</scope>
    <source>
        <strain evidence="2 3">BAR1</strain>
    </source>
</reference>
<evidence type="ECO:0000256" key="1">
    <source>
        <dbReference type="SAM" id="Phobius"/>
    </source>
</evidence>
<dbReference type="RefSeq" id="WP_118942398.1">
    <property type="nucleotide sequence ID" value="NZ_CP032125.1"/>
</dbReference>
<gene>
    <name evidence="2" type="ORF">BAR1_07240</name>
</gene>